<dbReference type="SMART" id="SM00671">
    <property type="entry name" value="SEL1"/>
    <property type="match status" value="5"/>
</dbReference>
<dbReference type="SUPFAM" id="SSF81901">
    <property type="entry name" value="HCP-like"/>
    <property type="match status" value="2"/>
</dbReference>
<feature type="region of interest" description="Disordered" evidence="7">
    <location>
        <begin position="1"/>
        <end position="41"/>
    </location>
</feature>
<keyword evidence="3" id="KW-0677">Repeat</keyword>
<evidence type="ECO:0000256" key="3">
    <source>
        <dbReference type="ARBA" id="ARBA00022737"/>
    </source>
</evidence>
<dbReference type="Proteomes" id="UP001152795">
    <property type="component" value="Unassembled WGS sequence"/>
</dbReference>
<protein>
    <recommendedName>
        <fullName evidence="6">LRP2-binding protein</fullName>
    </recommendedName>
</protein>
<evidence type="ECO:0000256" key="6">
    <source>
        <dbReference type="ARBA" id="ARBA00039954"/>
    </source>
</evidence>
<name>A0A7D9IDK6_PARCT</name>
<dbReference type="InterPro" id="IPR011990">
    <property type="entry name" value="TPR-like_helical_dom_sf"/>
</dbReference>
<evidence type="ECO:0000256" key="7">
    <source>
        <dbReference type="SAM" id="MobiDB-lite"/>
    </source>
</evidence>
<keyword evidence="2" id="KW-0963">Cytoplasm</keyword>
<sequence length="350" mass="39776">METFSTENEENTESNSRKLQAESLPKSSQVSVASEQGDNDGVLSDEQLESLLLERTDHVSRFQLGQFYFERKIYEKAFVEFEKLKDRDVQALYQLGVMYYDGLGVQENGEKGFKIMESICKSKRRQAEPLIPFAQYNVGRAYYEGKGVKQSDDVAERYWLLAAKGGTIEGSIKAQSILGMFYSRPGEPSYDIKKFLIFQSYHWHQEASGNGNIESQGALGVMFEYGIGSPRDVQAAFECLKGAAEKGNVYAQGNLAMHYYRQKLYNQAFEIAESVAKLEEVETIAKVTDCLVLYVAKGIALGCFVYARCLYKGYGVEKNEEKAINWFKRAYKFDPETVARFQDDMTYGYI</sequence>
<comment type="caution">
    <text evidence="8">The sequence shown here is derived from an EMBL/GenBank/DDBJ whole genome shotgun (WGS) entry which is preliminary data.</text>
</comment>
<dbReference type="Pfam" id="PF08238">
    <property type="entry name" value="Sel1"/>
    <property type="match status" value="4"/>
</dbReference>
<accession>A0A7D9IDK6</accession>
<evidence type="ECO:0000256" key="2">
    <source>
        <dbReference type="ARBA" id="ARBA00022490"/>
    </source>
</evidence>
<reference evidence="8" key="1">
    <citation type="submission" date="2020-04" db="EMBL/GenBank/DDBJ databases">
        <authorList>
            <person name="Alioto T."/>
            <person name="Alioto T."/>
            <person name="Gomez Garrido J."/>
        </authorList>
    </citation>
    <scope>NUCLEOTIDE SEQUENCE</scope>
    <source>
        <strain evidence="8">A484AB</strain>
    </source>
</reference>
<dbReference type="AlphaFoldDB" id="A0A7D9IDK6"/>
<evidence type="ECO:0000256" key="5">
    <source>
        <dbReference type="ARBA" id="ARBA00037614"/>
    </source>
</evidence>
<comment type="function">
    <text evidence="5">May act as an adapter that regulates LRP2 function.</text>
</comment>
<dbReference type="OrthoDB" id="2384430at2759"/>
<keyword evidence="9" id="KW-1185">Reference proteome</keyword>
<evidence type="ECO:0000256" key="4">
    <source>
        <dbReference type="ARBA" id="ARBA00022803"/>
    </source>
</evidence>
<dbReference type="InterPro" id="IPR006597">
    <property type="entry name" value="Sel1-like"/>
</dbReference>
<proteinExistence type="predicted"/>
<keyword evidence="4" id="KW-0802">TPR repeat</keyword>
<feature type="compositionally biased region" description="Polar residues" evidence="7">
    <location>
        <begin position="25"/>
        <end position="36"/>
    </location>
</feature>
<evidence type="ECO:0000313" key="8">
    <source>
        <dbReference type="EMBL" id="CAB4004359.1"/>
    </source>
</evidence>
<dbReference type="InterPro" id="IPR052323">
    <property type="entry name" value="LRP2-binding"/>
</dbReference>
<dbReference type="EMBL" id="CACRXK020004885">
    <property type="protein sequence ID" value="CAB4004359.1"/>
    <property type="molecule type" value="Genomic_DNA"/>
</dbReference>
<organism evidence="8 9">
    <name type="scientific">Paramuricea clavata</name>
    <name type="common">Red gorgonian</name>
    <name type="synonym">Violescent sea-whip</name>
    <dbReference type="NCBI Taxonomy" id="317549"/>
    <lineage>
        <taxon>Eukaryota</taxon>
        <taxon>Metazoa</taxon>
        <taxon>Cnidaria</taxon>
        <taxon>Anthozoa</taxon>
        <taxon>Octocorallia</taxon>
        <taxon>Malacalcyonacea</taxon>
        <taxon>Plexauridae</taxon>
        <taxon>Paramuricea</taxon>
    </lineage>
</organism>
<dbReference type="Gene3D" id="1.25.40.10">
    <property type="entry name" value="Tetratricopeptide repeat domain"/>
    <property type="match status" value="1"/>
</dbReference>
<dbReference type="PANTHER" id="PTHR44554">
    <property type="entry name" value="LRP2-BINDING PROTEIN"/>
    <property type="match status" value="1"/>
</dbReference>
<dbReference type="GO" id="GO:0005737">
    <property type="term" value="C:cytoplasm"/>
    <property type="evidence" value="ECO:0007669"/>
    <property type="project" value="UniProtKB-SubCell"/>
</dbReference>
<evidence type="ECO:0000313" key="9">
    <source>
        <dbReference type="Proteomes" id="UP001152795"/>
    </source>
</evidence>
<evidence type="ECO:0000256" key="1">
    <source>
        <dbReference type="ARBA" id="ARBA00004496"/>
    </source>
</evidence>
<gene>
    <name evidence="8" type="ORF">PACLA_8A028054</name>
</gene>
<comment type="subcellular location">
    <subcellularLocation>
        <location evidence="1">Cytoplasm</location>
    </subcellularLocation>
</comment>
<dbReference type="PANTHER" id="PTHR44554:SF1">
    <property type="entry name" value="LRP2-BINDING PROTEIN"/>
    <property type="match status" value="1"/>
</dbReference>